<feature type="chain" id="PRO_5015189598" description="Lipoprotein" evidence="1">
    <location>
        <begin position="20"/>
        <end position="167"/>
    </location>
</feature>
<organism evidence="2 3">
    <name type="scientific">Chitinophaga niastensis</name>
    <dbReference type="NCBI Taxonomy" id="536980"/>
    <lineage>
        <taxon>Bacteria</taxon>
        <taxon>Pseudomonadati</taxon>
        <taxon>Bacteroidota</taxon>
        <taxon>Chitinophagia</taxon>
        <taxon>Chitinophagales</taxon>
        <taxon>Chitinophagaceae</taxon>
        <taxon>Chitinophaga</taxon>
    </lineage>
</organism>
<comment type="caution">
    <text evidence="2">The sequence shown here is derived from an EMBL/GenBank/DDBJ whole genome shotgun (WGS) entry which is preliminary data.</text>
</comment>
<keyword evidence="3" id="KW-1185">Reference proteome</keyword>
<reference evidence="2 3" key="1">
    <citation type="submission" date="2018-03" db="EMBL/GenBank/DDBJ databases">
        <title>Genomic Encyclopedia of Archaeal and Bacterial Type Strains, Phase II (KMG-II): from individual species to whole genera.</title>
        <authorList>
            <person name="Goeker M."/>
        </authorList>
    </citation>
    <scope>NUCLEOTIDE SEQUENCE [LARGE SCALE GENOMIC DNA]</scope>
    <source>
        <strain evidence="2 3">DSM 24859</strain>
    </source>
</reference>
<sequence>MRYKVFIPQLLILLSILFATGCKNGGKDKVYCQTFIQRETIHDKNHKELSTKYKLLCTGHCPGKDSCEKITITYNPPLKNGLIKKQWCGCNGDTIPQACDVVLYTYNFDGRIVQTADCTAFNTCPVATDSCIQQNRDIGTDTIRSADHKDSLYIYHTQISCECMNRK</sequence>
<protein>
    <recommendedName>
        <fullName evidence="4">Lipoprotein</fullName>
    </recommendedName>
</protein>
<evidence type="ECO:0008006" key="4">
    <source>
        <dbReference type="Google" id="ProtNLM"/>
    </source>
</evidence>
<evidence type="ECO:0000313" key="3">
    <source>
        <dbReference type="Proteomes" id="UP000240971"/>
    </source>
</evidence>
<keyword evidence="1" id="KW-0732">Signal</keyword>
<dbReference type="EMBL" id="PYAW01000006">
    <property type="protein sequence ID" value="PSL44290.1"/>
    <property type="molecule type" value="Genomic_DNA"/>
</dbReference>
<evidence type="ECO:0000313" key="2">
    <source>
        <dbReference type="EMBL" id="PSL44290.1"/>
    </source>
</evidence>
<gene>
    <name evidence="2" type="ORF">CLV51_106156</name>
</gene>
<dbReference type="Proteomes" id="UP000240971">
    <property type="component" value="Unassembled WGS sequence"/>
</dbReference>
<dbReference type="RefSeq" id="WP_106530574.1">
    <property type="nucleotide sequence ID" value="NZ_PYAW01000006.1"/>
</dbReference>
<accession>A0A2P8HDI3</accession>
<evidence type="ECO:0000256" key="1">
    <source>
        <dbReference type="SAM" id="SignalP"/>
    </source>
</evidence>
<proteinExistence type="predicted"/>
<name>A0A2P8HDI3_CHINA</name>
<feature type="signal peptide" evidence="1">
    <location>
        <begin position="1"/>
        <end position="19"/>
    </location>
</feature>
<dbReference type="AlphaFoldDB" id="A0A2P8HDI3"/>
<dbReference type="PROSITE" id="PS51257">
    <property type="entry name" value="PROKAR_LIPOPROTEIN"/>
    <property type="match status" value="1"/>
</dbReference>